<keyword evidence="2" id="KW-0479">Metal-binding</keyword>
<keyword evidence="2" id="KW-0067">ATP-binding</keyword>
<dbReference type="AlphaFoldDB" id="A0A2N5WFP2"/>
<evidence type="ECO:0000256" key="1">
    <source>
        <dbReference type="ARBA" id="ARBA00004752"/>
    </source>
</evidence>
<comment type="caution">
    <text evidence="5">The sequence shown here is derived from an EMBL/GenBank/DDBJ whole genome shotgun (WGS) entry which is preliminary data.</text>
</comment>
<keyword evidence="2" id="KW-0961">Cell wall biogenesis/degradation</keyword>
<dbReference type="GO" id="GO:0009252">
    <property type="term" value="P:peptidoglycan biosynthetic process"/>
    <property type="evidence" value="ECO:0007669"/>
    <property type="project" value="UniProtKB-UniRule"/>
</dbReference>
<feature type="binding site" evidence="2">
    <location>
        <position position="219"/>
    </location>
    <ligand>
        <name>Zn(2+)</name>
        <dbReference type="ChEBI" id="CHEBI:29105"/>
    </ligand>
</feature>
<dbReference type="Gene3D" id="3.40.1190.10">
    <property type="entry name" value="Mur-like, catalytic domain"/>
    <property type="match status" value="1"/>
</dbReference>
<keyword evidence="2 5" id="KW-0436">Ligase</keyword>
<dbReference type="Proteomes" id="UP000234865">
    <property type="component" value="Unassembled WGS sequence"/>
</dbReference>
<keyword evidence="2" id="KW-0547">Nucleotide-binding</keyword>
<evidence type="ECO:0000313" key="5">
    <source>
        <dbReference type="EMBL" id="PLW61051.1"/>
    </source>
</evidence>
<sequence>MTIKTSFAKFAGNSSRFVLEKFFKRGSTLPGKIALKFDPEILKSLTKNYEIIVVTGTNGKTLTTALTVGILEKAFGPVVTNPTGANMITGIVSTFLKDPKAGGDRKGSIQAANGKKFAVLEIDEASLPKITEYIKPSLFVFTNIFRDQMDRYGEIYTTYDFIVKGAANSPKGTVLLNGDSPLFNSKKLVNPVKYYGFNHESHEPTHAHYNTEGIVCPVCHHILAYKMNTYANLGNYICENCGFSRPELDYQLTELSEITNTSSKFVIDGTDYKINVGGLYNIYNALAAVSVAEYFNVPKETIAAGFELSKAVFGRQETLEIDGKKVTIVLIKNPVGANQALEMMKLANYPFTLVSLLNANYADGIDTSWIWDANFELINDMEIDQIITGGVRSSEMARRMRVTGFNAENISERKELSEVLEAIKESPKEHVYILATYTAMLQMRELLAEGHYLGKEMR</sequence>
<dbReference type="GO" id="GO:0071555">
    <property type="term" value="P:cell wall organization"/>
    <property type="evidence" value="ECO:0007669"/>
    <property type="project" value="UniProtKB-KW"/>
</dbReference>
<dbReference type="InterPro" id="IPR043703">
    <property type="entry name" value="Lipid_II_synth_MurT"/>
</dbReference>
<dbReference type="PANTHER" id="PTHR23135:SF7">
    <property type="entry name" value="LIPID II ISOGLUTAMINYL SYNTHASE (GLUTAMINE-HYDROLYZING) SUBUNIT MURT"/>
    <property type="match status" value="1"/>
</dbReference>
<comment type="function">
    <text evidence="2">The lipid II isoglutaminyl synthase complex catalyzes the formation of alpha-D-isoglutamine in the cell wall lipid II stem peptide. The MurT subunit catalyzes the ATP-dependent amidation of D-glutamate residue of lipid II, converting it to an isoglutamine residue.</text>
</comment>
<comment type="catalytic activity">
    <reaction evidence="2">
        <text>beta-D-GlcNAc-(1-&gt;4)-Mur2Ac(oyl-L-Ala-gamma-D-O-P-Glu-L-Lys-D-Ala-D-Ala)-di-trans,octa-cis-undecaprenyl diphosphate + NH4(+) = beta-D-GlcNAc-(1-&gt;4)-Mur2Ac(oyl-L-Ala-D-isoglutaminyl-L-Lys-D-Ala-D-Ala)-di-trans,octa-cis-undecaprenyl diphosphate + phosphate + H(+)</text>
        <dbReference type="Rhea" id="RHEA:57932"/>
        <dbReference type="ChEBI" id="CHEBI:15378"/>
        <dbReference type="ChEBI" id="CHEBI:28938"/>
        <dbReference type="ChEBI" id="CHEBI:43474"/>
        <dbReference type="ChEBI" id="CHEBI:62233"/>
        <dbReference type="ChEBI" id="CHEBI:143132"/>
    </reaction>
</comment>
<protein>
    <recommendedName>
        <fullName evidence="2">Lipid II isoglutaminyl synthase (glutamine-hydrolyzing) subunit MurT</fullName>
        <ecNumber evidence="2">6.3.5.13</ecNumber>
    </recommendedName>
</protein>
<comment type="catalytic activity">
    <reaction evidence="2">
        <text>beta-D-GlcNAc-(1-&gt;4)-Mur2Ac(oyl-L-Ala-gamma-D-Glu-L-Lys-D-Ala-D-Ala)-di-trans,octa-cis-undecaprenyl diphosphate + ATP = beta-D-GlcNAc-(1-&gt;4)-Mur2Ac(oyl-L-Ala-gamma-D-O-P-Glu-L-Lys-D-Ala-D-Ala)-di-trans,octa-cis-undecaprenyl diphosphate + ADP</text>
        <dbReference type="Rhea" id="RHEA:59488"/>
        <dbReference type="ChEBI" id="CHEBI:30616"/>
        <dbReference type="ChEBI" id="CHEBI:60033"/>
        <dbReference type="ChEBI" id="CHEBI:143132"/>
        <dbReference type="ChEBI" id="CHEBI:456216"/>
    </reaction>
</comment>
<dbReference type="NCBIfam" id="NF045635">
    <property type="entry name" value="isoglutsynth_MurT"/>
    <property type="match status" value="1"/>
</dbReference>
<comment type="catalytic activity">
    <reaction evidence="2">
        <text>beta-D-GlcNAc-(1-&gt;4)-Mur2Ac(oyl-L-Ala-gamma-D-Glu-L-Lys-D-Ala-D-Ala)-di-trans,octa-cis-undecaprenyl diphosphate + L-glutamine + ATP + H2O = beta-D-GlcNAc-(1-&gt;4)-Mur2Ac(oyl-L-Ala-D-isoglutaminyl-L-Lys-D-Ala-D-Ala)-di-trans,octa-cis-undecaprenyl diphosphate + L-glutamate + ADP + phosphate + H(+)</text>
        <dbReference type="Rhea" id="RHEA:57928"/>
        <dbReference type="ChEBI" id="CHEBI:15377"/>
        <dbReference type="ChEBI" id="CHEBI:15378"/>
        <dbReference type="ChEBI" id="CHEBI:29985"/>
        <dbReference type="ChEBI" id="CHEBI:30616"/>
        <dbReference type="ChEBI" id="CHEBI:43474"/>
        <dbReference type="ChEBI" id="CHEBI:58359"/>
        <dbReference type="ChEBI" id="CHEBI:60033"/>
        <dbReference type="ChEBI" id="CHEBI:62233"/>
        <dbReference type="ChEBI" id="CHEBI:456216"/>
        <dbReference type="EC" id="6.3.5.13"/>
    </reaction>
</comment>
<keyword evidence="2" id="KW-0862">Zinc</keyword>
<evidence type="ECO:0000259" key="3">
    <source>
        <dbReference type="Pfam" id="PF08245"/>
    </source>
</evidence>
<comment type="pathway">
    <text evidence="1 2">Cell wall biogenesis; peptidoglycan biosynthesis.</text>
</comment>
<evidence type="ECO:0000313" key="6">
    <source>
        <dbReference type="Proteomes" id="UP000234865"/>
    </source>
</evidence>
<feature type="binding site" evidence="2">
    <location>
        <position position="216"/>
    </location>
    <ligand>
        <name>Zn(2+)</name>
        <dbReference type="ChEBI" id="CHEBI:29105"/>
    </ligand>
</feature>
<dbReference type="PANTHER" id="PTHR23135">
    <property type="entry name" value="MUR LIGASE FAMILY MEMBER"/>
    <property type="match status" value="1"/>
</dbReference>
<evidence type="ECO:0000256" key="2">
    <source>
        <dbReference type="HAMAP-Rule" id="MF_02214"/>
    </source>
</evidence>
<evidence type="ECO:0000259" key="4">
    <source>
        <dbReference type="Pfam" id="PF08353"/>
    </source>
</evidence>
<comment type="subunit">
    <text evidence="2">Forms a heterodimer with GatD.</text>
</comment>
<dbReference type="Pfam" id="PF08245">
    <property type="entry name" value="Mur_ligase_M"/>
    <property type="match status" value="1"/>
</dbReference>
<dbReference type="Pfam" id="PF08353">
    <property type="entry name" value="MurT_C"/>
    <property type="match status" value="1"/>
</dbReference>
<accession>A0A2N5WFP2</accession>
<dbReference type="InterPro" id="IPR036565">
    <property type="entry name" value="Mur-like_cat_sf"/>
</dbReference>
<feature type="domain" description="Mur ligase central" evidence="3">
    <location>
        <begin position="54"/>
        <end position="216"/>
    </location>
</feature>
<organism evidence="5 6">
    <name type="scientific">Lactococcus lactis subsp. lactis</name>
    <name type="common">Streptococcus lactis</name>
    <dbReference type="NCBI Taxonomy" id="1360"/>
    <lineage>
        <taxon>Bacteria</taxon>
        <taxon>Bacillati</taxon>
        <taxon>Bacillota</taxon>
        <taxon>Bacilli</taxon>
        <taxon>Lactobacillales</taxon>
        <taxon>Streptococcaceae</taxon>
        <taxon>Lactococcus</taxon>
    </lineage>
</organism>
<keyword evidence="2" id="KW-0133">Cell shape</keyword>
<dbReference type="InterPro" id="IPR013564">
    <property type="entry name" value="MurT_C"/>
</dbReference>
<dbReference type="GO" id="GO:0016881">
    <property type="term" value="F:acid-amino acid ligase activity"/>
    <property type="evidence" value="ECO:0007669"/>
    <property type="project" value="InterPro"/>
</dbReference>
<feature type="active site" evidence="2">
    <location>
        <position position="366"/>
    </location>
</feature>
<comment type="similarity">
    <text evidence="2">Belongs to the MurCDEF family. MurT subfamily.</text>
</comment>
<proteinExistence type="inferred from homology"/>
<gene>
    <name evidence="2" type="primary">murT</name>
    <name evidence="5" type="ORF">CYU10_002117</name>
</gene>
<dbReference type="EC" id="6.3.5.13" evidence="2"/>
<feature type="domain" description="Lipid II isoglutaminyl synthase (glutamine-hydrolyzing) subunit MurT C-terminal" evidence="4">
    <location>
        <begin position="330"/>
        <end position="440"/>
    </location>
</feature>
<feature type="binding site" evidence="2">
    <location>
        <position position="241"/>
    </location>
    <ligand>
        <name>Zn(2+)</name>
        <dbReference type="ChEBI" id="CHEBI:29105"/>
    </ligand>
</feature>
<reference evidence="6" key="1">
    <citation type="submission" date="2016-08" db="EMBL/GenBank/DDBJ databases">
        <title>Comparative genomics of Lactococcus lactis strain WFLU12 isolated from the gastrointestinal tract of wild olive flounder (Paralichythys olivaceus).</title>
        <authorList>
            <person name="Nguyen T.L."/>
            <person name="Kim D.-H."/>
        </authorList>
    </citation>
    <scope>NUCLEOTIDE SEQUENCE [LARGE SCALE GENOMIC DNA]</scope>
    <source>
        <strain evidence="6">WFLU12</strain>
    </source>
</reference>
<dbReference type="GO" id="GO:0008360">
    <property type="term" value="P:regulation of cell shape"/>
    <property type="evidence" value="ECO:0007669"/>
    <property type="project" value="UniProtKB-KW"/>
</dbReference>
<dbReference type="GO" id="GO:0005524">
    <property type="term" value="F:ATP binding"/>
    <property type="evidence" value="ECO:0007669"/>
    <property type="project" value="UniProtKB-UniRule"/>
</dbReference>
<dbReference type="InterPro" id="IPR054853">
    <property type="entry name" value="isoglutsynth_MurT"/>
</dbReference>
<dbReference type="SUPFAM" id="SSF53623">
    <property type="entry name" value="MurD-like peptide ligases, catalytic domain"/>
    <property type="match status" value="1"/>
</dbReference>
<feature type="binding site" evidence="2">
    <location>
        <position position="238"/>
    </location>
    <ligand>
        <name>Zn(2+)</name>
        <dbReference type="ChEBI" id="CHEBI:29105"/>
    </ligand>
</feature>
<dbReference type="InterPro" id="IPR013221">
    <property type="entry name" value="Mur_ligase_cen"/>
</dbReference>
<dbReference type="GO" id="GO:0008270">
    <property type="term" value="F:zinc ion binding"/>
    <property type="evidence" value="ECO:0007669"/>
    <property type="project" value="UniProtKB-UniRule"/>
</dbReference>
<dbReference type="UniPathway" id="UPA00219"/>
<dbReference type="RefSeq" id="WP_029343843.1">
    <property type="nucleotide sequence ID" value="NZ_JNLP01000001.1"/>
</dbReference>
<dbReference type="HAMAP" id="MF_02214">
    <property type="entry name" value="Lipid_II_synth_MurT"/>
    <property type="match status" value="1"/>
</dbReference>
<dbReference type="GO" id="GO:0140282">
    <property type="term" value="F:carbon-nitrogen ligase activity on lipid II"/>
    <property type="evidence" value="ECO:0007669"/>
    <property type="project" value="UniProtKB-UniRule"/>
</dbReference>
<keyword evidence="2" id="KW-0573">Peptidoglycan synthesis</keyword>
<name>A0A2N5WFP2_LACLL</name>
<dbReference type="EMBL" id="PKRZ01000001">
    <property type="protein sequence ID" value="PLW61051.1"/>
    <property type="molecule type" value="Genomic_DNA"/>
</dbReference>